<evidence type="ECO:0000256" key="1">
    <source>
        <dbReference type="SAM" id="Phobius"/>
    </source>
</evidence>
<name>A0AAD9IXK6_9ANNE</name>
<dbReference type="AlphaFoldDB" id="A0AAD9IXK6"/>
<keyword evidence="1" id="KW-0472">Membrane</keyword>
<dbReference type="PANTHER" id="PTHR33604">
    <property type="entry name" value="OSJNBA0004B13.7 PROTEIN"/>
    <property type="match status" value="1"/>
</dbReference>
<keyword evidence="1" id="KW-0812">Transmembrane</keyword>
<feature type="transmembrane region" description="Helical" evidence="1">
    <location>
        <begin position="7"/>
        <end position="27"/>
    </location>
</feature>
<evidence type="ECO:0000313" key="3">
    <source>
        <dbReference type="Proteomes" id="UP001208570"/>
    </source>
</evidence>
<dbReference type="InterPro" id="IPR029044">
    <property type="entry name" value="Nucleotide-diphossugar_trans"/>
</dbReference>
<dbReference type="PANTHER" id="PTHR33604:SF3">
    <property type="entry name" value="OSJNBA0004B13.7 PROTEIN"/>
    <property type="match status" value="1"/>
</dbReference>
<dbReference type="Gene3D" id="3.90.550.10">
    <property type="entry name" value="Spore Coat Polysaccharide Biosynthesis Protein SpsA, Chain A"/>
    <property type="match status" value="1"/>
</dbReference>
<dbReference type="Proteomes" id="UP001208570">
    <property type="component" value="Unassembled WGS sequence"/>
</dbReference>
<dbReference type="SUPFAM" id="SSF53448">
    <property type="entry name" value="Nucleotide-diphospho-sugar transferases"/>
    <property type="match status" value="1"/>
</dbReference>
<sequence length="360" mass="42227">MTRHKVITVVWTIVGITIIEQLGFYIVNQNKLPSLTAHIDRSTHMDCSPDITCKYPEEVDLRIIVMTFNRPDSLKKTLQSLNDLKLDGDTGSLEIWIDRKLKAEKNGSGPKDTIDTDTVETALTFTWLNGQTRVHIHKTHVGIYGQWIDTWRPRRRSKELALFLEDDISVSPYAYRWLKAVHQKYGSRNDIAGYTLQSEEVHMASNGRPINRPRNDTVFLYKLLGSWGYAPHPKSWMEFQDWYHRVRNNTRFQPYVPKAALVTRWYKTFEMANKQNTMWTIWHVYYCNKFNMFSVYSNLNAVTKRSEILLAANRKEPGLHFPSKLPEHTDKLLHVWSDNYVTLPDHPQLYDFDGSRFKTD</sequence>
<keyword evidence="1" id="KW-1133">Transmembrane helix</keyword>
<organism evidence="2 3">
    <name type="scientific">Paralvinella palmiformis</name>
    <dbReference type="NCBI Taxonomy" id="53620"/>
    <lineage>
        <taxon>Eukaryota</taxon>
        <taxon>Metazoa</taxon>
        <taxon>Spiralia</taxon>
        <taxon>Lophotrochozoa</taxon>
        <taxon>Annelida</taxon>
        <taxon>Polychaeta</taxon>
        <taxon>Sedentaria</taxon>
        <taxon>Canalipalpata</taxon>
        <taxon>Terebellida</taxon>
        <taxon>Terebelliformia</taxon>
        <taxon>Alvinellidae</taxon>
        <taxon>Paralvinella</taxon>
    </lineage>
</organism>
<accession>A0AAD9IXK6</accession>
<keyword evidence="3" id="KW-1185">Reference proteome</keyword>
<evidence type="ECO:0000313" key="2">
    <source>
        <dbReference type="EMBL" id="KAK2142549.1"/>
    </source>
</evidence>
<gene>
    <name evidence="2" type="ORF">LSH36_940g01044</name>
</gene>
<proteinExistence type="predicted"/>
<reference evidence="2" key="1">
    <citation type="journal article" date="2023" name="Mol. Biol. Evol.">
        <title>Third-Generation Sequencing Reveals the Adaptive Role of the Epigenome in Three Deep-Sea Polychaetes.</title>
        <authorList>
            <person name="Perez M."/>
            <person name="Aroh O."/>
            <person name="Sun Y."/>
            <person name="Lan Y."/>
            <person name="Juniper S.K."/>
            <person name="Young C.R."/>
            <person name="Angers B."/>
            <person name="Qian P.Y."/>
        </authorList>
    </citation>
    <scope>NUCLEOTIDE SEQUENCE</scope>
    <source>
        <strain evidence="2">P08H-3</strain>
    </source>
</reference>
<comment type="caution">
    <text evidence="2">The sequence shown here is derived from an EMBL/GenBank/DDBJ whole genome shotgun (WGS) entry which is preliminary data.</text>
</comment>
<dbReference type="EMBL" id="JAODUP010000941">
    <property type="protein sequence ID" value="KAK2142549.1"/>
    <property type="molecule type" value="Genomic_DNA"/>
</dbReference>
<protein>
    <submittedName>
        <fullName evidence="2">Uncharacterized protein</fullName>
    </submittedName>
</protein>